<keyword evidence="1" id="KW-1133">Transmembrane helix</keyword>
<dbReference type="RefSeq" id="WP_372824608.1">
    <property type="nucleotide sequence ID" value="NZ_JARRIG010000007.1"/>
</dbReference>
<dbReference type="Proteomes" id="UP001571980">
    <property type="component" value="Unassembled WGS sequence"/>
</dbReference>
<keyword evidence="3" id="KW-1185">Reference proteome</keyword>
<evidence type="ECO:0000313" key="3">
    <source>
        <dbReference type="Proteomes" id="UP001571980"/>
    </source>
</evidence>
<feature type="transmembrane region" description="Helical" evidence="1">
    <location>
        <begin position="537"/>
        <end position="555"/>
    </location>
</feature>
<keyword evidence="1" id="KW-0472">Membrane</keyword>
<reference evidence="2 3" key="1">
    <citation type="submission" date="2023-03" db="EMBL/GenBank/DDBJ databases">
        <title>Speciation in Pyrococcus: adaptation to high temperature as a mechanism.</title>
        <authorList>
            <person name="Gu J."/>
        </authorList>
    </citation>
    <scope>NUCLEOTIDE SEQUENCE [LARGE SCALE GENOMIC DNA]</scope>
    <source>
        <strain evidence="2 3">LMOA34</strain>
    </source>
</reference>
<proteinExistence type="predicted"/>
<feature type="transmembrane region" description="Helical" evidence="1">
    <location>
        <begin position="567"/>
        <end position="588"/>
    </location>
</feature>
<evidence type="ECO:0000256" key="1">
    <source>
        <dbReference type="SAM" id="Phobius"/>
    </source>
</evidence>
<organism evidence="2 3">
    <name type="scientific">Pyrococcus kukulkanii</name>
    <dbReference type="NCBI Taxonomy" id="1609559"/>
    <lineage>
        <taxon>Archaea</taxon>
        <taxon>Methanobacteriati</taxon>
        <taxon>Methanobacteriota</taxon>
        <taxon>Thermococci</taxon>
        <taxon>Thermococcales</taxon>
        <taxon>Thermococcaceae</taxon>
        <taxon>Pyrococcus</taxon>
    </lineage>
</organism>
<comment type="caution">
    <text evidence="2">The sequence shown here is derived from an EMBL/GenBank/DDBJ whole genome shotgun (WGS) entry which is preliminary data.</text>
</comment>
<dbReference type="EMBL" id="JARRIG010000007">
    <property type="protein sequence ID" value="MFA4805191.1"/>
    <property type="molecule type" value="Genomic_DNA"/>
</dbReference>
<keyword evidence="1" id="KW-0812">Transmembrane</keyword>
<protein>
    <submittedName>
        <fullName evidence="2">Uncharacterized protein</fullName>
    </submittedName>
</protein>
<sequence>MMRVEKVLMSTLVLIVLAVAVFPTPTVGGKYLAAAFSGGIPPIEYSRSFVGRTVVYSIGTGFFEGDSSESSITSLTRVIVDNGDYLIVGTSTMFIPLGGTVIPLDTSVSLYIRNRDHTIAMPFIEFLFPGEIVLLPDEQVVYSGMNLFGVNLGMYIRSASTIALDLQLGSFFFGTSTDSTKYCAMFYVGVADLSSLSSLETVLVAGQVVITTGPEGVVLFYTSSGVDVIASFSGSDVFLKNAFVEVPGVGRVFPIVITSGVTLYAPYSRVSTVTAGTVTAWLPVMVTFTSSIDAGLGYMLLEVYNNMGVLGQLILDQLELYLQSAGDTSVPSDVMSSITVSFGQGVSSINLLEYSESSGNNPIIAFLDSFTPVATLEPSVVAGPRVLYSGGELLVIPSGATVTAVQVVYSAWGELLAFGFGDFLSRVYTIYLFPGGVLVDCGGEYVVVAFLGGYYLFDLESGSTITISHPLVGGTITYYWPRGSLIVLGGNSAIVSSIVAFLSNGSGSESLVAGVGGYYSITPPGQVTGALYRGVKLVIYGVEFLLIGYAFYLVVGYIGGRDVRRRLVAVLVAVFLLFSGPALLDYIVGNSAGVGAGGASVSGGFPMVYVGDYRGMILYALQSVGNTGMT</sequence>
<accession>A0ABV4T647</accession>
<evidence type="ECO:0000313" key="2">
    <source>
        <dbReference type="EMBL" id="MFA4805191.1"/>
    </source>
</evidence>
<gene>
    <name evidence="2" type="ORF">P8X34_10685</name>
</gene>
<name>A0ABV4T647_9EURY</name>